<dbReference type="InterPro" id="IPR011042">
    <property type="entry name" value="6-blade_b-propeller_TolB-like"/>
</dbReference>
<feature type="domain" description="SMP-30/Gluconolactonase/LRE-like region" evidence="2">
    <location>
        <begin position="32"/>
        <end position="279"/>
    </location>
</feature>
<dbReference type="InterPro" id="IPR013658">
    <property type="entry name" value="SGL"/>
</dbReference>
<comment type="caution">
    <text evidence="3">The sequence shown here is derived from an EMBL/GenBank/DDBJ whole genome shotgun (WGS) entry which is preliminary data.</text>
</comment>
<feature type="signal peptide" evidence="1">
    <location>
        <begin position="1"/>
        <end position="20"/>
    </location>
</feature>
<evidence type="ECO:0000259" key="2">
    <source>
        <dbReference type="Pfam" id="PF08450"/>
    </source>
</evidence>
<gene>
    <name evidence="3" type="ORF">GCM10007874_49740</name>
</gene>
<name>A0ABQ6CUN2_9HYPH</name>
<organism evidence="3 4">
    <name type="scientific">Labrys miyagiensis</name>
    <dbReference type="NCBI Taxonomy" id="346912"/>
    <lineage>
        <taxon>Bacteria</taxon>
        <taxon>Pseudomonadati</taxon>
        <taxon>Pseudomonadota</taxon>
        <taxon>Alphaproteobacteria</taxon>
        <taxon>Hyphomicrobiales</taxon>
        <taxon>Xanthobacteraceae</taxon>
        <taxon>Labrys</taxon>
    </lineage>
</organism>
<sequence>MKPRFLGLVVGLLLGTSALAADAKVINADAYFPEGPIWHNGKLFYVEYGRNTVMTWDGSKNEVFWRQDGCGPSAVVPTSTGEFLVTCYDSNTIGHVSADGKTLPPYDKDTDGNPFIGPNDFAPDRKGGVYFTGSGHEGPAIDASAYYLTRDGKAVKVAGNLHNANGLAVSNDGKILYLIETEDNRLIEFDIQDDGSLANRRVFLRLDDLFPNAPHIWPDGVKIDAKGELYIGQSPRSLDAPGKIIVVDGDAKLLRTIAVPSVSMPNLAFGPDEKVIYVMALDQIDKAPWHGKVYEVPNQ</sequence>
<dbReference type="RefSeq" id="WP_284314948.1">
    <property type="nucleotide sequence ID" value="NZ_BSPC01000054.1"/>
</dbReference>
<dbReference type="Gene3D" id="2.120.10.30">
    <property type="entry name" value="TolB, C-terminal domain"/>
    <property type="match status" value="1"/>
</dbReference>
<reference evidence="4" key="1">
    <citation type="journal article" date="2019" name="Int. J. Syst. Evol. Microbiol.">
        <title>The Global Catalogue of Microorganisms (GCM) 10K type strain sequencing project: providing services to taxonomists for standard genome sequencing and annotation.</title>
        <authorList>
            <consortium name="The Broad Institute Genomics Platform"/>
            <consortium name="The Broad Institute Genome Sequencing Center for Infectious Disease"/>
            <person name="Wu L."/>
            <person name="Ma J."/>
        </authorList>
    </citation>
    <scope>NUCLEOTIDE SEQUENCE [LARGE SCALE GENOMIC DNA]</scope>
    <source>
        <strain evidence="4">NBRC 101365</strain>
    </source>
</reference>
<dbReference type="SUPFAM" id="SSF63829">
    <property type="entry name" value="Calcium-dependent phosphotriesterase"/>
    <property type="match status" value="1"/>
</dbReference>
<proteinExistence type="predicted"/>
<dbReference type="Pfam" id="PF08450">
    <property type="entry name" value="SGL"/>
    <property type="match status" value="1"/>
</dbReference>
<dbReference type="PRINTS" id="PR01790">
    <property type="entry name" value="SMP30FAMILY"/>
</dbReference>
<accession>A0ABQ6CUN2</accession>
<evidence type="ECO:0000313" key="4">
    <source>
        <dbReference type="Proteomes" id="UP001156882"/>
    </source>
</evidence>
<feature type="chain" id="PRO_5047046478" evidence="1">
    <location>
        <begin position="21"/>
        <end position="299"/>
    </location>
</feature>
<dbReference type="InterPro" id="IPR005511">
    <property type="entry name" value="SMP-30"/>
</dbReference>
<keyword evidence="4" id="KW-1185">Reference proteome</keyword>
<dbReference type="Proteomes" id="UP001156882">
    <property type="component" value="Unassembled WGS sequence"/>
</dbReference>
<evidence type="ECO:0000256" key="1">
    <source>
        <dbReference type="SAM" id="SignalP"/>
    </source>
</evidence>
<evidence type="ECO:0000313" key="3">
    <source>
        <dbReference type="EMBL" id="GLS21957.1"/>
    </source>
</evidence>
<dbReference type="PANTHER" id="PTHR47572">
    <property type="entry name" value="LIPOPROTEIN-RELATED"/>
    <property type="match status" value="1"/>
</dbReference>
<dbReference type="PANTHER" id="PTHR47572:SF5">
    <property type="entry name" value="BLR2277 PROTEIN"/>
    <property type="match status" value="1"/>
</dbReference>
<keyword evidence="1" id="KW-0732">Signal</keyword>
<protein>
    <submittedName>
        <fullName evidence="3">Gluconolactonase</fullName>
    </submittedName>
</protein>
<dbReference type="InterPro" id="IPR051262">
    <property type="entry name" value="SMP-30/CGR1_Lactonase"/>
</dbReference>
<dbReference type="EMBL" id="BSPC01000054">
    <property type="protein sequence ID" value="GLS21957.1"/>
    <property type="molecule type" value="Genomic_DNA"/>
</dbReference>